<dbReference type="AlphaFoldDB" id="A0A1Z3N895"/>
<dbReference type="InterPro" id="IPR011990">
    <property type="entry name" value="TPR-like_helical_dom_sf"/>
</dbReference>
<dbReference type="EMBL" id="CP020946">
    <property type="protein sequence ID" value="ASD63694.1"/>
    <property type="molecule type" value="Genomic_DNA"/>
</dbReference>
<proteinExistence type="predicted"/>
<name>A0A1Z3N895_BDEBC</name>
<protein>
    <recommendedName>
        <fullName evidence="4">Tetratricopeptide repeat-like domain-containing protein</fullName>
    </recommendedName>
</protein>
<gene>
    <name evidence="2" type="ORF">B9G79_08960</name>
</gene>
<evidence type="ECO:0000256" key="1">
    <source>
        <dbReference type="SAM" id="Phobius"/>
    </source>
</evidence>
<accession>A0A1Z3N895</accession>
<dbReference type="OrthoDB" id="5290526at2"/>
<organism evidence="2 3">
    <name type="scientific">Bdellovibrio bacteriovorus</name>
    <dbReference type="NCBI Taxonomy" id="959"/>
    <lineage>
        <taxon>Bacteria</taxon>
        <taxon>Pseudomonadati</taxon>
        <taxon>Bdellovibrionota</taxon>
        <taxon>Bdellovibrionia</taxon>
        <taxon>Bdellovibrionales</taxon>
        <taxon>Pseudobdellovibrionaceae</taxon>
        <taxon>Bdellovibrio</taxon>
    </lineage>
</organism>
<dbReference type="Gene3D" id="1.25.40.10">
    <property type="entry name" value="Tetratricopeptide repeat domain"/>
    <property type="match status" value="1"/>
</dbReference>
<dbReference type="Proteomes" id="UP000197003">
    <property type="component" value="Chromosome"/>
</dbReference>
<evidence type="ECO:0000313" key="3">
    <source>
        <dbReference type="Proteomes" id="UP000197003"/>
    </source>
</evidence>
<feature type="transmembrane region" description="Helical" evidence="1">
    <location>
        <begin position="33"/>
        <end position="51"/>
    </location>
</feature>
<evidence type="ECO:0008006" key="4">
    <source>
        <dbReference type="Google" id="ProtNLM"/>
    </source>
</evidence>
<dbReference type="SUPFAM" id="SSF48452">
    <property type="entry name" value="TPR-like"/>
    <property type="match status" value="1"/>
</dbReference>
<keyword evidence="1" id="KW-0812">Transmembrane</keyword>
<keyword evidence="1" id="KW-1133">Transmembrane helix</keyword>
<evidence type="ECO:0000313" key="2">
    <source>
        <dbReference type="EMBL" id="ASD63694.1"/>
    </source>
</evidence>
<reference evidence="2 3" key="1">
    <citation type="submission" date="2017-04" db="EMBL/GenBank/DDBJ databases">
        <title>Whole genome sequence of Bdellovibrio bacteriovorus strain SSB218315.</title>
        <authorList>
            <person name="Oyedara O."/>
            <person name="Rodriguez-Perez M.A."/>
        </authorList>
    </citation>
    <scope>NUCLEOTIDE SEQUENCE [LARGE SCALE GENOMIC DNA]</scope>
    <source>
        <strain evidence="2 3">SSB218315</strain>
    </source>
</reference>
<sequence>MSTKISKDDLKSPDQVTQTLRKGFVWTTGHSKIVIAAVAAFIVLGVGYSIASHLSEKKETAQQEKYFLLEKAYSAKKQGFEEAARAEQINAQSKDKKNVPAFDPAKKASGDLQKDYGTIVANFESFINDAPKTKAAQMAALNLSEIYLTYKKNDEAAAVLAKVEPGLKSGDVLTALVLMQTGNVQADKGDCKAAVEKWQKLADSKNLAFAHDEAKLRMGLCFESMNDLAKAEALYTEIAKKEDMNTTDFAAAKEAQKYLRLLKAKKNL</sequence>
<dbReference type="RefSeq" id="WP_088565217.1">
    <property type="nucleotide sequence ID" value="NZ_CP020946.1"/>
</dbReference>
<keyword evidence="1" id="KW-0472">Membrane</keyword>